<dbReference type="AlphaFoldDB" id="A0ABD5VEL0"/>
<keyword evidence="2" id="KW-0812">Transmembrane</keyword>
<reference evidence="3 4" key="1">
    <citation type="journal article" date="2019" name="Int. J. Syst. Evol. Microbiol.">
        <title>The Global Catalogue of Microorganisms (GCM) 10K type strain sequencing project: providing services to taxonomists for standard genome sequencing and annotation.</title>
        <authorList>
            <consortium name="The Broad Institute Genomics Platform"/>
            <consortium name="The Broad Institute Genome Sequencing Center for Infectious Disease"/>
            <person name="Wu L."/>
            <person name="Ma J."/>
        </authorList>
    </citation>
    <scope>NUCLEOTIDE SEQUENCE [LARGE SCALE GENOMIC DNA]</scope>
    <source>
        <strain evidence="3 4">GX26</strain>
    </source>
</reference>
<keyword evidence="2" id="KW-1133">Transmembrane helix</keyword>
<dbReference type="EMBL" id="JBHSXN010000002">
    <property type="protein sequence ID" value="MFC6953526.1"/>
    <property type="molecule type" value="Genomic_DNA"/>
</dbReference>
<feature type="compositionally biased region" description="Polar residues" evidence="1">
    <location>
        <begin position="1"/>
        <end position="21"/>
    </location>
</feature>
<evidence type="ECO:0000313" key="4">
    <source>
        <dbReference type="Proteomes" id="UP001596395"/>
    </source>
</evidence>
<gene>
    <name evidence="3" type="ORF">ACFQGB_11695</name>
</gene>
<dbReference type="Proteomes" id="UP001596395">
    <property type="component" value="Unassembled WGS sequence"/>
</dbReference>
<evidence type="ECO:0000313" key="3">
    <source>
        <dbReference type="EMBL" id="MFC6953526.1"/>
    </source>
</evidence>
<keyword evidence="4" id="KW-1185">Reference proteome</keyword>
<comment type="caution">
    <text evidence="3">The sequence shown here is derived from an EMBL/GenBank/DDBJ whole genome shotgun (WGS) entry which is preliminary data.</text>
</comment>
<proteinExistence type="predicted"/>
<evidence type="ECO:0000256" key="1">
    <source>
        <dbReference type="SAM" id="MobiDB-lite"/>
    </source>
</evidence>
<accession>A0ABD5VEL0</accession>
<keyword evidence="2" id="KW-0472">Membrane</keyword>
<evidence type="ECO:0000256" key="2">
    <source>
        <dbReference type="SAM" id="Phobius"/>
    </source>
</evidence>
<sequence length="72" mass="7382">MQGGLNSNTRGSAYATATSVDPATGRDTGQPVAQREAVRLGSVSLTMEELLAIAVIANALGTMVALYLEVSD</sequence>
<feature type="region of interest" description="Disordered" evidence="1">
    <location>
        <begin position="1"/>
        <end position="33"/>
    </location>
</feature>
<protein>
    <submittedName>
        <fullName evidence="3">Uncharacterized protein</fullName>
    </submittedName>
</protein>
<name>A0ABD5VEL0_9EURY</name>
<organism evidence="3 4">
    <name type="scientific">Halorubellus litoreus</name>
    <dbReference type="NCBI Taxonomy" id="755308"/>
    <lineage>
        <taxon>Archaea</taxon>
        <taxon>Methanobacteriati</taxon>
        <taxon>Methanobacteriota</taxon>
        <taxon>Stenosarchaea group</taxon>
        <taxon>Halobacteria</taxon>
        <taxon>Halobacteriales</taxon>
        <taxon>Halorubellaceae</taxon>
        <taxon>Halorubellus</taxon>
    </lineage>
</organism>
<dbReference type="RefSeq" id="WP_336350484.1">
    <property type="nucleotide sequence ID" value="NZ_JAZAQL010000002.1"/>
</dbReference>
<feature type="transmembrane region" description="Helical" evidence="2">
    <location>
        <begin position="50"/>
        <end position="68"/>
    </location>
</feature>